<dbReference type="Gene3D" id="3.40.630.30">
    <property type="match status" value="1"/>
</dbReference>
<protein>
    <submittedName>
        <fullName evidence="2">GNAT family N-acetyltransferase</fullName>
    </submittedName>
</protein>
<keyword evidence="3" id="KW-1185">Reference proteome</keyword>
<feature type="domain" description="N-acetyltransferase" evidence="1">
    <location>
        <begin position="157"/>
        <end position="298"/>
    </location>
</feature>
<evidence type="ECO:0000259" key="1">
    <source>
        <dbReference type="PROSITE" id="PS51186"/>
    </source>
</evidence>
<evidence type="ECO:0000313" key="3">
    <source>
        <dbReference type="Proteomes" id="UP000295418"/>
    </source>
</evidence>
<dbReference type="PROSITE" id="PS51186">
    <property type="entry name" value="GNAT"/>
    <property type="match status" value="1"/>
</dbReference>
<dbReference type="InterPro" id="IPR050276">
    <property type="entry name" value="MshD_Acetyltransferase"/>
</dbReference>
<dbReference type="InterPro" id="IPR016181">
    <property type="entry name" value="Acyl_CoA_acyltransferase"/>
</dbReference>
<comment type="caution">
    <text evidence="2">The sequence shown here is derived from an EMBL/GenBank/DDBJ whole genome shotgun (WGS) entry which is preliminary data.</text>
</comment>
<dbReference type="Pfam" id="PF00583">
    <property type="entry name" value="Acetyltransf_1"/>
    <property type="match status" value="1"/>
</dbReference>
<dbReference type="InterPro" id="IPR000182">
    <property type="entry name" value="GNAT_dom"/>
</dbReference>
<proteinExistence type="predicted"/>
<gene>
    <name evidence="2" type="ORF">E0485_10290</name>
</gene>
<keyword evidence="2" id="KW-0808">Transferase</keyword>
<sequence>MITIGKMTNIREVASFISALNQQAHHHVGFCGEQEEEIEETLMNEFSELALNDSVFVAYRNNEILGVIGFDVDIEKRQAEVWGPFIKDEQDWLTIAIPLWNTGVKTIKHHVDTLFGFYNVKHRYAKQLMEKVNGINKGNHIVLCAHRSASTSRLTNNDYFELIPELYSSFITLHDAAFPNTYYAGQEIIARLDSDNRVYIAVTSDRKLQGYCYVISDPEFQEGTIEFIAVSPEYRKQGIGADLIKRALDYLFIEKRIEETTLCVASDNVQAVHVYLKAGFVLKHDLASYRIELERISS</sequence>
<dbReference type="AlphaFoldDB" id="A0A4V2WP37"/>
<dbReference type="PANTHER" id="PTHR43617:SF34">
    <property type="entry name" value="PUTATIVE-RELATED"/>
    <property type="match status" value="1"/>
</dbReference>
<dbReference type="Proteomes" id="UP000295418">
    <property type="component" value="Unassembled WGS sequence"/>
</dbReference>
<dbReference type="EMBL" id="SKFG01000008">
    <property type="protein sequence ID" value="TCZ77852.1"/>
    <property type="molecule type" value="Genomic_DNA"/>
</dbReference>
<dbReference type="CDD" id="cd04301">
    <property type="entry name" value="NAT_SF"/>
    <property type="match status" value="1"/>
</dbReference>
<dbReference type="RefSeq" id="WP_132417935.1">
    <property type="nucleotide sequence ID" value="NZ_SKFG01000008.1"/>
</dbReference>
<dbReference type="PANTHER" id="PTHR43617">
    <property type="entry name" value="L-AMINO ACID N-ACETYLTRANSFERASE"/>
    <property type="match status" value="1"/>
</dbReference>
<reference evidence="2 3" key="1">
    <citation type="submission" date="2019-03" db="EMBL/GenBank/DDBJ databases">
        <authorList>
            <person name="Kim M.K.M."/>
        </authorList>
    </citation>
    <scope>NUCLEOTIDE SEQUENCE [LARGE SCALE GENOMIC DNA]</scope>
    <source>
        <strain evidence="2 3">18JY21-1</strain>
    </source>
</reference>
<organism evidence="2 3">
    <name type="scientific">Paenibacillus albiflavus</name>
    <dbReference type="NCBI Taxonomy" id="2545760"/>
    <lineage>
        <taxon>Bacteria</taxon>
        <taxon>Bacillati</taxon>
        <taxon>Bacillota</taxon>
        <taxon>Bacilli</taxon>
        <taxon>Bacillales</taxon>
        <taxon>Paenibacillaceae</taxon>
        <taxon>Paenibacillus</taxon>
    </lineage>
</organism>
<evidence type="ECO:0000313" key="2">
    <source>
        <dbReference type="EMBL" id="TCZ77852.1"/>
    </source>
</evidence>
<dbReference type="SUPFAM" id="SSF55729">
    <property type="entry name" value="Acyl-CoA N-acyltransferases (Nat)"/>
    <property type="match status" value="1"/>
</dbReference>
<accession>A0A4V2WP37</accession>
<name>A0A4V2WP37_9BACL</name>
<dbReference type="OrthoDB" id="87299at2"/>
<dbReference type="GO" id="GO:0016747">
    <property type="term" value="F:acyltransferase activity, transferring groups other than amino-acyl groups"/>
    <property type="evidence" value="ECO:0007669"/>
    <property type="project" value="InterPro"/>
</dbReference>